<sequence length="479" mass="52548">MSHKRGIPRRARTDELSAQAVDDGDPTPGLTTGDLMNPPSSSVDPQQSPEVLTPEHPDEPYAQAHGIQTVPSWVQSPLRVAGPARTATQGTAHWGSASPLQVAGVSGTATQGSYSPQGMGPGSGSWQNLGDVTSEPERVSPDPGNTEDKDFFIPAKEVSKIHKEYSDFINLKDNAEIVVAEAVEATEQVNLVFNRIKTSMNRMSPRMKEIFMIPAGKASGKMCEPGNNRVHDKAAAKAATEQIIAQTAIIDPVPEIGTEEHERTTRLCVPGDRYSRSARTQNICEDILGSAQGEQSDESQPQHGREVHTGYARATREERVMTQSRAHNARDICVTEGTHPRSVNTRNRVNLSADQVIQGVSEAIEHFRRSMRDPQSIDMNALRKEIKQTISATIKDKLRSDADSVTTVSQSIQALDANAQYWSNLSNKAARRSRRALELQLKLAEEKVNILLHEEAPEEVLLEAAREAQNIHFQLDQNT</sequence>
<protein>
    <submittedName>
        <fullName evidence="3">Uncharacterized protein</fullName>
    </submittedName>
</protein>
<feature type="compositionally biased region" description="Low complexity" evidence="2">
    <location>
        <begin position="38"/>
        <end position="49"/>
    </location>
</feature>
<evidence type="ECO:0000313" key="3">
    <source>
        <dbReference type="EMBL" id="KIJ29489.1"/>
    </source>
</evidence>
<evidence type="ECO:0000256" key="2">
    <source>
        <dbReference type="SAM" id="MobiDB-lite"/>
    </source>
</evidence>
<name>A0A0C9U5F9_SPHS4</name>
<evidence type="ECO:0000313" key="4">
    <source>
        <dbReference type="Proteomes" id="UP000054279"/>
    </source>
</evidence>
<gene>
    <name evidence="3" type="ORF">M422DRAFT_269151</name>
</gene>
<feature type="region of interest" description="Disordered" evidence="2">
    <location>
        <begin position="104"/>
        <end position="150"/>
    </location>
</feature>
<evidence type="ECO:0000256" key="1">
    <source>
        <dbReference type="SAM" id="Coils"/>
    </source>
</evidence>
<accession>A0A0C9U5F9</accession>
<feature type="coiled-coil region" evidence="1">
    <location>
        <begin position="427"/>
        <end position="454"/>
    </location>
</feature>
<organism evidence="3 4">
    <name type="scientific">Sphaerobolus stellatus (strain SS14)</name>
    <dbReference type="NCBI Taxonomy" id="990650"/>
    <lineage>
        <taxon>Eukaryota</taxon>
        <taxon>Fungi</taxon>
        <taxon>Dikarya</taxon>
        <taxon>Basidiomycota</taxon>
        <taxon>Agaricomycotina</taxon>
        <taxon>Agaricomycetes</taxon>
        <taxon>Phallomycetidae</taxon>
        <taxon>Geastrales</taxon>
        <taxon>Sphaerobolaceae</taxon>
        <taxon>Sphaerobolus</taxon>
    </lineage>
</organism>
<dbReference type="EMBL" id="KN837282">
    <property type="protein sequence ID" value="KIJ29489.1"/>
    <property type="molecule type" value="Genomic_DNA"/>
</dbReference>
<proteinExistence type="predicted"/>
<feature type="compositionally biased region" description="Basic and acidic residues" evidence="2">
    <location>
        <begin position="135"/>
        <end position="150"/>
    </location>
</feature>
<keyword evidence="4" id="KW-1185">Reference proteome</keyword>
<dbReference type="HOGENOM" id="CLU_012886_1_0_1"/>
<dbReference type="AlphaFoldDB" id="A0A0C9U5F9"/>
<reference evidence="3 4" key="1">
    <citation type="submission" date="2014-06" db="EMBL/GenBank/DDBJ databases">
        <title>Evolutionary Origins and Diversification of the Mycorrhizal Mutualists.</title>
        <authorList>
            <consortium name="DOE Joint Genome Institute"/>
            <consortium name="Mycorrhizal Genomics Consortium"/>
            <person name="Kohler A."/>
            <person name="Kuo A."/>
            <person name="Nagy L.G."/>
            <person name="Floudas D."/>
            <person name="Copeland A."/>
            <person name="Barry K.W."/>
            <person name="Cichocki N."/>
            <person name="Veneault-Fourrey C."/>
            <person name="LaButti K."/>
            <person name="Lindquist E.A."/>
            <person name="Lipzen A."/>
            <person name="Lundell T."/>
            <person name="Morin E."/>
            <person name="Murat C."/>
            <person name="Riley R."/>
            <person name="Ohm R."/>
            <person name="Sun H."/>
            <person name="Tunlid A."/>
            <person name="Henrissat B."/>
            <person name="Grigoriev I.V."/>
            <person name="Hibbett D.S."/>
            <person name="Martin F."/>
        </authorList>
    </citation>
    <scope>NUCLEOTIDE SEQUENCE [LARGE SCALE GENOMIC DNA]</scope>
    <source>
        <strain evidence="3 4">SS14</strain>
    </source>
</reference>
<feature type="compositionally biased region" description="Basic residues" evidence="2">
    <location>
        <begin position="1"/>
        <end position="10"/>
    </location>
</feature>
<feature type="compositionally biased region" description="Polar residues" evidence="2">
    <location>
        <begin position="107"/>
        <end position="116"/>
    </location>
</feature>
<feature type="region of interest" description="Disordered" evidence="2">
    <location>
        <begin position="1"/>
        <end position="74"/>
    </location>
</feature>
<dbReference type="Proteomes" id="UP000054279">
    <property type="component" value="Unassembled WGS sequence"/>
</dbReference>
<keyword evidence="1" id="KW-0175">Coiled coil</keyword>